<keyword evidence="2" id="KW-1185">Reference proteome</keyword>
<dbReference type="eggNOG" id="COG2931">
    <property type="taxonomic scope" value="Bacteria"/>
</dbReference>
<protein>
    <recommendedName>
        <fullName evidence="3">Animal heme peroxidase</fullName>
    </recommendedName>
</protein>
<dbReference type="InterPro" id="IPR037120">
    <property type="entry name" value="Haem_peroxidase_sf_animal"/>
</dbReference>
<dbReference type="Proteomes" id="UP000000343">
    <property type="component" value="Chromosome"/>
</dbReference>
<dbReference type="InterPro" id="IPR010255">
    <property type="entry name" value="Haem_peroxidase_sf"/>
</dbReference>
<dbReference type="AlphaFoldDB" id="E8X1C5"/>
<dbReference type="EMBL" id="CP002480">
    <property type="protein sequence ID" value="ADW69079.1"/>
    <property type="molecule type" value="Genomic_DNA"/>
</dbReference>
<dbReference type="InterPro" id="IPR019791">
    <property type="entry name" value="Haem_peroxidase_animal"/>
</dbReference>
<dbReference type="OrthoDB" id="105077at2"/>
<dbReference type="GO" id="GO:0004601">
    <property type="term" value="F:peroxidase activity"/>
    <property type="evidence" value="ECO:0007669"/>
    <property type="project" value="InterPro"/>
</dbReference>
<evidence type="ECO:0000313" key="2">
    <source>
        <dbReference type="Proteomes" id="UP000000343"/>
    </source>
</evidence>
<dbReference type="STRING" id="1198114.AciX9_2034"/>
<organism evidence="2">
    <name type="scientific">Granulicella tundricola (strain ATCC BAA-1859 / DSM 23138 / MP5ACTX9)</name>
    <dbReference type="NCBI Taxonomy" id="1198114"/>
    <lineage>
        <taxon>Bacteria</taxon>
        <taxon>Pseudomonadati</taxon>
        <taxon>Acidobacteriota</taxon>
        <taxon>Terriglobia</taxon>
        <taxon>Terriglobales</taxon>
        <taxon>Acidobacteriaceae</taxon>
        <taxon>Granulicella</taxon>
    </lineage>
</organism>
<reference evidence="2" key="1">
    <citation type="submission" date="2011-01" db="EMBL/GenBank/DDBJ databases">
        <title>Complete sequence of chromosome of Acidobacterium sp. MP5ACTX9.</title>
        <authorList>
            <consortium name="US DOE Joint Genome Institute"/>
            <person name="Lucas S."/>
            <person name="Copeland A."/>
            <person name="Lapidus A."/>
            <person name="Cheng J.-F."/>
            <person name="Goodwin L."/>
            <person name="Pitluck S."/>
            <person name="Teshima H."/>
            <person name="Detter J.C."/>
            <person name="Han C."/>
            <person name="Tapia R."/>
            <person name="Land M."/>
            <person name="Hauser L."/>
            <person name="Kyrpides N."/>
            <person name="Ivanova N."/>
            <person name="Ovchinnikova G."/>
            <person name="Pagani I."/>
            <person name="Rawat S.R."/>
            <person name="Mannisto M."/>
            <person name="Haggblom M.M."/>
            <person name="Woyke T."/>
        </authorList>
    </citation>
    <scope>NUCLEOTIDE SEQUENCE [LARGE SCALE GENOMIC DNA]</scope>
    <source>
        <strain evidence="2">MP5ACTX9</strain>
    </source>
</reference>
<sequence>MPIANSRTESLQQAQFRAVQAITVKPEVLDESNPTRQVLTGLMKHGGVYTLLDTEMMTARLVPMLTRGSGAAAMSAEDASTFVNGLGNTMASFFQHLVPGKAYTIPSSLMSHIAFPGTGVSYSDPGLEQSDPGVFESPEVPAAFTFVGQFIDHDLTMNAVDLFEVQTDEVANTASPLIDLDSVYGANRTKLTAPFSKIFHADGRFRMVDRGGYEDLVRDEVGNALIGDQRNDENQMILQIHLLVMKVHNKLMAGGLGFEEAYRETLFNWQSVLLTDYLPAILEPATLAWLLGEIGKPDFGEFKYKPWKNLVDGKLAASMPHEFAIGFRFGHSQLRFGLRVNPGVGGMVRLFDNSLTSSGGKTSTGAVKNLFSDLRGSQELVAEHVIDWGTFLGGATPLRSNRIDGKVTSVVFDLPESAIPDDIKYIGNLPQRNLIRSRQVGLCAGEDLAKFYGIERLATRKIEPDEAAHHLYMEKGHFRTPLWYYILKEAEAVGGPKSSRLGALGSRLIGEVIVGAIGFAPTNVLAEPGWKSSVTGSREVSLLELAEWVG</sequence>
<evidence type="ECO:0008006" key="3">
    <source>
        <dbReference type="Google" id="ProtNLM"/>
    </source>
</evidence>
<accession>E8X1C5</accession>
<proteinExistence type="predicted"/>
<dbReference type="Gene3D" id="1.10.640.10">
    <property type="entry name" value="Haem peroxidase domain superfamily, animal type"/>
    <property type="match status" value="1"/>
</dbReference>
<dbReference type="RefSeq" id="WP_013580396.1">
    <property type="nucleotide sequence ID" value="NC_015064.1"/>
</dbReference>
<dbReference type="HOGENOM" id="CLU_027852_0_0_0"/>
<dbReference type="PaxDb" id="1198114-AciX9_2034"/>
<dbReference type="GO" id="GO:0006979">
    <property type="term" value="P:response to oxidative stress"/>
    <property type="evidence" value="ECO:0007669"/>
    <property type="project" value="InterPro"/>
</dbReference>
<dbReference type="Pfam" id="PF03098">
    <property type="entry name" value="An_peroxidase"/>
    <property type="match status" value="1"/>
</dbReference>
<gene>
    <name evidence="1" type="ordered locus">AciX9_2034</name>
</gene>
<dbReference type="KEGG" id="acm:AciX9_2034"/>
<name>E8X1C5_GRATM</name>
<dbReference type="SUPFAM" id="SSF48113">
    <property type="entry name" value="Heme-dependent peroxidases"/>
    <property type="match status" value="1"/>
</dbReference>
<evidence type="ECO:0000313" key="1">
    <source>
        <dbReference type="EMBL" id="ADW69079.1"/>
    </source>
</evidence>
<dbReference type="GO" id="GO:0020037">
    <property type="term" value="F:heme binding"/>
    <property type="evidence" value="ECO:0007669"/>
    <property type="project" value="InterPro"/>
</dbReference>